<dbReference type="InterPro" id="IPR004252">
    <property type="entry name" value="Probable_transposase_24"/>
</dbReference>
<sequence length="397" mass="45767">MSQTRIDQPSDYQLDFEPSDSKKNRRNNMKARNNIQILKSLGPKKQVRFNYNGLPIGPGSTQFVTFISKMARMYCAPTYADWPTVPKDIKKHVFKIVTDVYDLSPTRQVGVLLKANISWKNWKHRLRKVYDRYSTNSERMENIPKCTKKEDCESFIEICSTDEQKIKQEKGKLSREHMKLPHTSGRLGCARIEEELIKESPDGTVTRTHVFVATHTSKDGSCPFLELRPSLDEIKRLVSLDPYLGEKDLDNDPVAKVIGRDGKGRVRGLGTGVTKTVVHASAPYIKIVEEEKRKRESTDENVKLVMQRLDEETRARKILAEKLEGYAPEFENTFPQPSMINVFDKAKLFREATQLLYKMREASVVPDTVSYLILSLKTIILNIPYQLQEVQPHLWKY</sequence>
<accession>A0A835HG70</accession>
<dbReference type="OrthoDB" id="1913335at2759"/>
<keyword evidence="3" id="KW-1185">Reference proteome</keyword>
<evidence type="ECO:0008006" key="4">
    <source>
        <dbReference type="Google" id="ProtNLM"/>
    </source>
</evidence>
<dbReference type="Proteomes" id="UP000631114">
    <property type="component" value="Unassembled WGS sequence"/>
</dbReference>
<reference evidence="2 3" key="1">
    <citation type="submission" date="2020-10" db="EMBL/GenBank/DDBJ databases">
        <title>The Coptis chinensis genome and diversification of protoberbering-type alkaloids.</title>
        <authorList>
            <person name="Wang B."/>
            <person name="Shu S."/>
            <person name="Song C."/>
            <person name="Liu Y."/>
        </authorList>
    </citation>
    <scope>NUCLEOTIDE SEQUENCE [LARGE SCALE GENOMIC DNA]</scope>
    <source>
        <strain evidence="2">HL-2020</strain>
        <tissue evidence="2">Leaf</tissue>
    </source>
</reference>
<name>A0A835HG70_9MAGN</name>
<feature type="region of interest" description="Disordered" evidence="1">
    <location>
        <begin position="1"/>
        <end position="27"/>
    </location>
</feature>
<evidence type="ECO:0000313" key="2">
    <source>
        <dbReference type="EMBL" id="KAF9598784.1"/>
    </source>
</evidence>
<dbReference type="AlphaFoldDB" id="A0A835HG70"/>
<dbReference type="EMBL" id="JADFTS010000007">
    <property type="protein sequence ID" value="KAF9598784.1"/>
    <property type="molecule type" value="Genomic_DNA"/>
</dbReference>
<comment type="caution">
    <text evidence="2">The sequence shown here is derived from an EMBL/GenBank/DDBJ whole genome shotgun (WGS) entry which is preliminary data.</text>
</comment>
<dbReference type="PANTHER" id="PTHR33018">
    <property type="entry name" value="OS10G0338966 PROTEIN-RELATED"/>
    <property type="match status" value="1"/>
</dbReference>
<evidence type="ECO:0000313" key="3">
    <source>
        <dbReference type="Proteomes" id="UP000631114"/>
    </source>
</evidence>
<feature type="compositionally biased region" description="Polar residues" evidence="1">
    <location>
        <begin position="1"/>
        <end position="11"/>
    </location>
</feature>
<organism evidence="2 3">
    <name type="scientific">Coptis chinensis</name>
    <dbReference type="NCBI Taxonomy" id="261450"/>
    <lineage>
        <taxon>Eukaryota</taxon>
        <taxon>Viridiplantae</taxon>
        <taxon>Streptophyta</taxon>
        <taxon>Embryophyta</taxon>
        <taxon>Tracheophyta</taxon>
        <taxon>Spermatophyta</taxon>
        <taxon>Magnoliopsida</taxon>
        <taxon>Ranunculales</taxon>
        <taxon>Ranunculaceae</taxon>
        <taxon>Coptidoideae</taxon>
        <taxon>Coptis</taxon>
    </lineage>
</organism>
<protein>
    <recommendedName>
        <fullName evidence="4">Transposase</fullName>
    </recommendedName>
</protein>
<dbReference type="PANTHER" id="PTHR33018:SF37">
    <property type="entry name" value="TRANSPOSASE TNP1_EN_SPM-LIKE DOMAIN-CONTAINING PROTEIN"/>
    <property type="match status" value="1"/>
</dbReference>
<dbReference type="Pfam" id="PF03004">
    <property type="entry name" value="Transposase_24"/>
    <property type="match status" value="1"/>
</dbReference>
<proteinExistence type="predicted"/>
<evidence type="ECO:0000256" key="1">
    <source>
        <dbReference type="SAM" id="MobiDB-lite"/>
    </source>
</evidence>
<gene>
    <name evidence="2" type="ORF">IFM89_031452</name>
</gene>